<feature type="non-terminal residue" evidence="1">
    <location>
        <position position="40"/>
    </location>
</feature>
<organism evidence="1">
    <name type="scientific">marine sediment metagenome</name>
    <dbReference type="NCBI Taxonomy" id="412755"/>
    <lineage>
        <taxon>unclassified sequences</taxon>
        <taxon>metagenomes</taxon>
        <taxon>ecological metagenomes</taxon>
    </lineage>
</organism>
<dbReference type="AlphaFoldDB" id="A0A0F9C4S0"/>
<proteinExistence type="predicted"/>
<sequence>MKQLHIPKRVKKYWDILKLKDTLFHKAIHDKKLKRKDLQM</sequence>
<dbReference type="EMBL" id="LAZR01034821">
    <property type="protein sequence ID" value="KKL41725.1"/>
    <property type="molecule type" value="Genomic_DNA"/>
</dbReference>
<evidence type="ECO:0000313" key="1">
    <source>
        <dbReference type="EMBL" id="KKL41725.1"/>
    </source>
</evidence>
<gene>
    <name evidence="1" type="ORF">LCGC14_2367400</name>
</gene>
<protein>
    <submittedName>
        <fullName evidence="1">Uncharacterized protein</fullName>
    </submittedName>
</protein>
<comment type="caution">
    <text evidence="1">The sequence shown here is derived from an EMBL/GenBank/DDBJ whole genome shotgun (WGS) entry which is preliminary data.</text>
</comment>
<reference evidence="1" key="1">
    <citation type="journal article" date="2015" name="Nature">
        <title>Complex archaea that bridge the gap between prokaryotes and eukaryotes.</title>
        <authorList>
            <person name="Spang A."/>
            <person name="Saw J.H."/>
            <person name="Jorgensen S.L."/>
            <person name="Zaremba-Niedzwiedzka K."/>
            <person name="Martijn J."/>
            <person name="Lind A.E."/>
            <person name="van Eijk R."/>
            <person name="Schleper C."/>
            <person name="Guy L."/>
            <person name="Ettema T.J."/>
        </authorList>
    </citation>
    <scope>NUCLEOTIDE SEQUENCE</scope>
</reference>
<name>A0A0F9C4S0_9ZZZZ</name>
<accession>A0A0F9C4S0</accession>